<comment type="pathway">
    <text evidence="12">Aromatic compound metabolism; phenylacetate degradation.</text>
</comment>
<feature type="binding site" description="axial binding residue" evidence="13">
    <location>
        <position position="436"/>
    </location>
    <ligand>
        <name>heme</name>
        <dbReference type="ChEBI" id="CHEBI:30413"/>
    </ligand>
    <ligandPart>
        <name>Fe</name>
        <dbReference type="ChEBI" id="CHEBI:18248"/>
    </ligandPart>
</feature>
<dbReference type="CDD" id="cd11066">
    <property type="entry name" value="CYP_PhacA-like"/>
    <property type="match status" value="1"/>
</dbReference>
<evidence type="ECO:0000256" key="5">
    <source>
        <dbReference type="ARBA" id="ARBA00023004"/>
    </source>
</evidence>
<protein>
    <submittedName>
        <fullName evidence="16">Phenylacetate 2-hydroxylase</fullName>
    </submittedName>
</protein>
<evidence type="ECO:0000256" key="3">
    <source>
        <dbReference type="ARBA" id="ARBA00022723"/>
    </source>
</evidence>
<dbReference type="InterPro" id="IPR001138">
    <property type="entry name" value="Zn2Cys6_DnaBD"/>
</dbReference>
<accession>A0AAI9TKQ9</accession>
<comment type="caution">
    <text evidence="16">The sequence shown here is derived from an EMBL/GenBank/DDBJ whole genome shotgun (WGS) entry which is preliminary data.</text>
</comment>
<dbReference type="Gene3D" id="1.10.630.10">
    <property type="entry name" value="Cytochrome P450"/>
    <property type="match status" value="1"/>
</dbReference>
<keyword evidence="6" id="KW-0805">Transcription regulation</keyword>
<evidence type="ECO:0000256" key="12">
    <source>
        <dbReference type="ARBA" id="ARBA00060591"/>
    </source>
</evidence>
<feature type="compositionally biased region" description="Polar residues" evidence="14">
    <location>
        <begin position="623"/>
        <end position="647"/>
    </location>
</feature>
<comment type="cofactor">
    <cofactor evidence="13">
        <name>heme</name>
        <dbReference type="ChEBI" id="CHEBI:30413"/>
    </cofactor>
</comment>
<evidence type="ECO:0000256" key="1">
    <source>
        <dbReference type="ARBA" id="ARBA00010617"/>
    </source>
</evidence>
<dbReference type="PRINTS" id="PR00385">
    <property type="entry name" value="P450"/>
</dbReference>
<organism evidence="16 17">
    <name type="scientific">Penicillium thymicola</name>
    <dbReference type="NCBI Taxonomy" id="293382"/>
    <lineage>
        <taxon>Eukaryota</taxon>
        <taxon>Fungi</taxon>
        <taxon>Dikarya</taxon>
        <taxon>Ascomycota</taxon>
        <taxon>Pezizomycotina</taxon>
        <taxon>Eurotiomycetes</taxon>
        <taxon>Eurotiomycetidae</taxon>
        <taxon>Eurotiales</taxon>
        <taxon>Aspergillaceae</taxon>
        <taxon>Penicillium</taxon>
    </lineage>
</organism>
<keyword evidence="9" id="KW-0238">DNA-binding</keyword>
<evidence type="ECO:0000313" key="17">
    <source>
        <dbReference type="Proteomes" id="UP001227192"/>
    </source>
</evidence>
<evidence type="ECO:0000256" key="6">
    <source>
        <dbReference type="ARBA" id="ARBA00023015"/>
    </source>
</evidence>
<evidence type="ECO:0000256" key="14">
    <source>
        <dbReference type="SAM" id="MobiDB-lite"/>
    </source>
</evidence>
<feature type="region of interest" description="Disordered" evidence="14">
    <location>
        <begin position="1146"/>
        <end position="1169"/>
    </location>
</feature>
<evidence type="ECO:0000313" key="16">
    <source>
        <dbReference type="EMBL" id="KAJ9489107.1"/>
    </source>
</evidence>
<dbReference type="GO" id="GO:0008270">
    <property type="term" value="F:zinc ion binding"/>
    <property type="evidence" value="ECO:0007669"/>
    <property type="project" value="InterPro"/>
</dbReference>
<feature type="compositionally biased region" description="Polar residues" evidence="14">
    <location>
        <begin position="1153"/>
        <end position="1169"/>
    </location>
</feature>
<evidence type="ECO:0000256" key="10">
    <source>
        <dbReference type="ARBA" id="ARBA00023163"/>
    </source>
</evidence>
<sequence length="1227" mass="138463">MAIQTLAVAVITVTYFIIRYFNRTDIPKIKGIPEIPGIPIFGNLLQLGDQHATVTGKWAKKFGPVFQVRMGNKRIVFANSFDSVRQLWIKDSSALISRPTFHTFHSVVSSSQGFTIGTSPWDDSCKKRRKAAATALNRPAVQSYMPIIDLESNSSIKELYRDSQNGKCDVNPTAYFQRFALNTSLTLNYGFRIEGNVDDTLLHEIVDVERGVSNFRSTSNNWQDYIPLLRIFPKMNNEAADFRGRRDKYLTYLLDMLKDRIAKGTDKPCITGNILKDPEAKLNDAEVKSICLTMVSAGLDTVPGNLIMGIAYLASEDGQRIQKKAYDAIMEVYPNGDAWEKCLVEEKVPYVTALVKEILRFWTVIPICLPRESTKDTQWNGATIPAGTTFFMNAWAADYDEDHFNDADKFIPERYLEVNEGAGTPHYAYGAGSRMCAGSHLANRELFTAFIRLITAFHMHTAKEATDRPILNAIECNLIPTALTTEPKPFKVGFTARDPKKLEHFISSDFLYSSEAIIRGHMNTLQTYPVPDSWDNPTVNDTNDDRPKKRRKYIAKACNGCKRRKIKCNGQLPCQRCGRQHIECIYVENSRDSPAEQDNFKRLFDQMRAMQDQITQLSASIRSIASSEHSPGGASTTGTYGQLPTQRSPRRPSTARETSFQGPTTSAFSFDLAKSSLQQRGIVERAEACDEGDIAQEPSPLASPSAPNEKIETRQTLDPLWILPKAEALRLCQVYEEEMGIMYPVLELTEILDQVHLLYGPIDRTVGPTRQPDGHNGLARDDVHILRVVFACALTAEASGRSEQAIALFDSVREAQDNCVWGPPKIKNIIFLTLVSMFYFQMDEEILAWRTVGIVERMCLEKGLHRRETLNQPAILAVGKDRVLRLFWSIYILDMRWSFGTGMPFALEDTDIDPCLPEPAENTPYLRVMIRYSRIAAKVWKFISAFNNTNEIKKEEMNYLDWQVLRWVHAIPDSLRLDHPSSAECETATEGSRSLRRLRALLYLRANQLRMLIHRPILHTSVHVMRYPGESETVVEIAKDSIRFITRLNDTSDIYHLQQVAFNWFLVSALAALFLAVAQAPTQFSGSCKEEFYWALELVKGVSAQSYISRRLWKSIRSLRKLGPQLGLGVQKKRLDIEAGDGRVPLNVHGSPTLPQSASTQSRTPQDGEQMTQELMEWFEAVGNLEDQIMGMGTGPVADGGPYQQMPDGGFVFDYGEELSSVMKDFF</sequence>
<keyword evidence="8" id="KW-0503">Monooxygenase</keyword>
<dbReference type="PROSITE" id="PS50048">
    <property type="entry name" value="ZN2_CY6_FUNGAL_2"/>
    <property type="match status" value="1"/>
</dbReference>
<comment type="similarity">
    <text evidence="1">Belongs to the cytochrome P450 family.</text>
</comment>
<dbReference type="EMBL" id="LACB01000094">
    <property type="protein sequence ID" value="KAJ9489107.1"/>
    <property type="molecule type" value="Genomic_DNA"/>
</dbReference>
<dbReference type="SUPFAM" id="SSF48264">
    <property type="entry name" value="Cytochrome P450"/>
    <property type="match status" value="1"/>
</dbReference>
<evidence type="ECO:0000256" key="9">
    <source>
        <dbReference type="ARBA" id="ARBA00023125"/>
    </source>
</evidence>
<keyword evidence="17" id="KW-1185">Reference proteome</keyword>
<evidence type="ECO:0000256" key="13">
    <source>
        <dbReference type="PIRSR" id="PIRSR602401-1"/>
    </source>
</evidence>
<reference evidence="16" key="1">
    <citation type="submission" date="2015-06" db="EMBL/GenBank/DDBJ databases">
        <authorList>
            <person name="Nguyen H."/>
        </authorList>
    </citation>
    <scope>NUCLEOTIDE SEQUENCE</scope>
    <source>
        <strain evidence="16">DAOM 180753</strain>
    </source>
</reference>
<dbReference type="SUPFAM" id="SSF57701">
    <property type="entry name" value="Zn2/Cys6 DNA-binding domain"/>
    <property type="match status" value="1"/>
</dbReference>
<dbReference type="GO" id="GO:0000981">
    <property type="term" value="F:DNA-binding transcription factor activity, RNA polymerase II-specific"/>
    <property type="evidence" value="ECO:0007669"/>
    <property type="project" value="InterPro"/>
</dbReference>
<keyword evidence="5 13" id="KW-0408">Iron</keyword>
<keyword evidence="4" id="KW-0560">Oxidoreductase</keyword>
<dbReference type="GO" id="GO:0005506">
    <property type="term" value="F:iron ion binding"/>
    <property type="evidence" value="ECO:0007669"/>
    <property type="project" value="InterPro"/>
</dbReference>
<dbReference type="CDD" id="cd12148">
    <property type="entry name" value="fungal_TF_MHR"/>
    <property type="match status" value="1"/>
</dbReference>
<dbReference type="SMART" id="SM00906">
    <property type="entry name" value="Fungal_trans"/>
    <property type="match status" value="1"/>
</dbReference>
<evidence type="ECO:0000259" key="15">
    <source>
        <dbReference type="PROSITE" id="PS50048"/>
    </source>
</evidence>
<evidence type="ECO:0000256" key="2">
    <source>
        <dbReference type="ARBA" id="ARBA00022617"/>
    </source>
</evidence>
<dbReference type="InterPro" id="IPR050364">
    <property type="entry name" value="Cytochrome_P450_fung"/>
</dbReference>
<dbReference type="Proteomes" id="UP001227192">
    <property type="component" value="Unassembled WGS sequence"/>
</dbReference>
<dbReference type="PANTHER" id="PTHR46300">
    <property type="entry name" value="P450, PUTATIVE (EUROFUNG)-RELATED-RELATED"/>
    <property type="match status" value="1"/>
</dbReference>
<proteinExistence type="inferred from homology"/>
<evidence type="ECO:0000256" key="8">
    <source>
        <dbReference type="ARBA" id="ARBA00023033"/>
    </source>
</evidence>
<dbReference type="SMART" id="SM00066">
    <property type="entry name" value="GAL4"/>
    <property type="match status" value="1"/>
</dbReference>
<dbReference type="InterPro" id="IPR001128">
    <property type="entry name" value="Cyt_P450"/>
</dbReference>
<dbReference type="AlphaFoldDB" id="A0AAI9TKQ9"/>
<keyword evidence="2 13" id="KW-0349">Heme</keyword>
<dbReference type="FunFam" id="1.10.630.10:FF:000072">
    <property type="entry name" value="3-hydroxyphenylacetate 6 hydroxylase"/>
    <property type="match status" value="1"/>
</dbReference>
<evidence type="ECO:0000256" key="11">
    <source>
        <dbReference type="ARBA" id="ARBA00023242"/>
    </source>
</evidence>
<dbReference type="Pfam" id="PF04082">
    <property type="entry name" value="Fungal_trans"/>
    <property type="match status" value="1"/>
</dbReference>
<reference evidence="16" key="2">
    <citation type="journal article" date="2016" name="Fungal Biol.">
        <title>Ochratoxin A production by Penicillium thymicola.</title>
        <authorList>
            <person name="Nguyen H.D.T."/>
            <person name="McMullin D.R."/>
            <person name="Ponomareva E."/>
            <person name="Riley R."/>
            <person name="Pomraning K.R."/>
            <person name="Baker S.E."/>
            <person name="Seifert K.A."/>
        </authorList>
    </citation>
    <scope>NUCLEOTIDE SEQUENCE</scope>
    <source>
        <strain evidence="16">DAOM 180753</strain>
    </source>
</reference>
<gene>
    <name evidence="16" type="primary">phacA</name>
    <name evidence="16" type="ORF">VN97_g4184</name>
</gene>
<dbReference type="InterPro" id="IPR036864">
    <property type="entry name" value="Zn2-C6_fun-type_DNA-bd_sf"/>
</dbReference>
<dbReference type="GO" id="GO:0003677">
    <property type="term" value="F:DNA binding"/>
    <property type="evidence" value="ECO:0007669"/>
    <property type="project" value="UniProtKB-KW"/>
</dbReference>
<keyword evidence="11" id="KW-0539">Nucleus</keyword>
<dbReference type="Pfam" id="PF00172">
    <property type="entry name" value="Zn_clus"/>
    <property type="match status" value="1"/>
</dbReference>
<dbReference type="Pfam" id="PF00067">
    <property type="entry name" value="p450"/>
    <property type="match status" value="1"/>
</dbReference>
<dbReference type="PRINTS" id="PR00463">
    <property type="entry name" value="EP450I"/>
</dbReference>
<dbReference type="GO" id="GO:0006351">
    <property type="term" value="P:DNA-templated transcription"/>
    <property type="evidence" value="ECO:0007669"/>
    <property type="project" value="InterPro"/>
</dbReference>
<dbReference type="InterPro" id="IPR036396">
    <property type="entry name" value="Cyt_P450_sf"/>
</dbReference>
<keyword evidence="3 13" id="KW-0479">Metal-binding</keyword>
<dbReference type="GO" id="GO:0020037">
    <property type="term" value="F:heme binding"/>
    <property type="evidence" value="ECO:0007669"/>
    <property type="project" value="InterPro"/>
</dbReference>
<keyword evidence="7" id="KW-0520">NAD</keyword>
<dbReference type="GO" id="GO:0016705">
    <property type="term" value="F:oxidoreductase activity, acting on paired donors, with incorporation or reduction of molecular oxygen"/>
    <property type="evidence" value="ECO:0007669"/>
    <property type="project" value="InterPro"/>
</dbReference>
<dbReference type="PROSITE" id="PS00463">
    <property type="entry name" value="ZN2_CY6_FUNGAL_1"/>
    <property type="match status" value="1"/>
</dbReference>
<evidence type="ECO:0000256" key="4">
    <source>
        <dbReference type="ARBA" id="ARBA00023002"/>
    </source>
</evidence>
<dbReference type="PANTHER" id="PTHR46300:SF9">
    <property type="entry name" value="P450, PUTATIVE-RELATED"/>
    <property type="match status" value="1"/>
</dbReference>
<dbReference type="GO" id="GO:0043386">
    <property type="term" value="P:mycotoxin biosynthetic process"/>
    <property type="evidence" value="ECO:0007669"/>
    <property type="project" value="UniProtKB-ARBA"/>
</dbReference>
<feature type="compositionally biased region" description="Polar residues" evidence="14">
    <location>
        <begin position="655"/>
        <end position="666"/>
    </location>
</feature>
<dbReference type="Gene3D" id="4.10.240.10">
    <property type="entry name" value="Zn(2)-C6 fungal-type DNA-binding domain"/>
    <property type="match status" value="1"/>
</dbReference>
<dbReference type="InterPro" id="IPR002401">
    <property type="entry name" value="Cyt_P450_E_grp-I"/>
</dbReference>
<feature type="domain" description="Zn(2)-C6 fungal-type" evidence="15">
    <location>
        <begin position="557"/>
        <end position="586"/>
    </location>
</feature>
<evidence type="ECO:0000256" key="7">
    <source>
        <dbReference type="ARBA" id="ARBA00023027"/>
    </source>
</evidence>
<dbReference type="CDD" id="cd00067">
    <property type="entry name" value="GAL4"/>
    <property type="match status" value="1"/>
</dbReference>
<dbReference type="GO" id="GO:0004497">
    <property type="term" value="F:monooxygenase activity"/>
    <property type="evidence" value="ECO:0007669"/>
    <property type="project" value="UniProtKB-KW"/>
</dbReference>
<dbReference type="InterPro" id="IPR007219">
    <property type="entry name" value="XnlR_reg_dom"/>
</dbReference>
<keyword evidence="10" id="KW-0804">Transcription</keyword>
<feature type="region of interest" description="Disordered" evidence="14">
    <location>
        <begin position="623"/>
        <end position="666"/>
    </location>
</feature>
<name>A0AAI9TKQ9_PENTH</name>